<feature type="compositionally biased region" description="Polar residues" evidence="1">
    <location>
        <begin position="101"/>
        <end position="125"/>
    </location>
</feature>
<gene>
    <name evidence="2" type="ORF">OS493_012311</name>
</gene>
<keyword evidence="3" id="KW-1185">Reference proteome</keyword>
<evidence type="ECO:0000256" key="1">
    <source>
        <dbReference type="SAM" id="MobiDB-lite"/>
    </source>
</evidence>
<evidence type="ECO:0000313" key="2">
    <source>
        <dbReference type="EMBL" id="KAJ7385978.1"/>
    </source>
</evidence>
<accession>A0A9X0D523</accession>
<dbReference type="AlphaFoldDB" id="A0A9X0D523"/>
<dbReference type="EMBL" id="MU825878">
    <property type="protein sequence ID" value="KAJ7385978.1"/>
    <property type="molecule type" value="Genomic_DNA"/>
</dbReference>
<evidence type="ECO:0000313" key="3">
    <source>
        <dbReference type="Proteomes" id="UP001163046"/>
    </source>
</evidence>
<feature type="region of interest" description="Disordered" evidence="1">
    <location>
        <begin position="90"/>
        <end position="125"/>
    </location>
</feature>
<comment type="caution">
    <text evidence="2">The sequence shown here is derived from an EMBL/GenBank/DDBJ whole genome shotgun (WGS) entry which is preliminary data.</text>
</comment>
<organism evidence="2 3">
    <name type="scientific">Desmophyllum pertusum</name>
    <dbReference type="NCBI Taxonomy" id="174260"/>
    <lineage>
        <taxon>Eukaryota</taxon>
        <taxon>Metazoa</taxon>
        <taxon>Cnidaria</taxon>
        <taxon>Anthozoa</taxon>
        <taxon>Hexacorallia</taxon>
        <taxon>Scleractinia</taxon>
        <taxon>Caryophylliina</taxon>
        <taxon>Caryophylliidae</taxon>
        <taxon>Desmophyllum</taxon>
    </lineage>
</organism>
<sequence>MGSRTAGVSKAEGSLLLTTNDMVVQRAEGRVLVFQYVRGSFSSQDENRLNTGVKTIVAENNGFLLAWAIVHKEIWEDMCLLSRKEQEAKLSRVKRGRNNEVESVSPCSKRMSSAASEEGQKSSNPVARKLVSRYREILPNPTVGVGKQLQADTLADEPHLLSKCGTGNPKLKEGQDVPLKNSQLQKISRACYTTFFPKDFATVIMSIPPLKNALMLLHLNELQEQSKSLCKKKDVPSVLRVGSKSYHELVSFSWAKLLTEWQERAPDVLDTLTAIAVPDNALSRPQRADAIVPPLCTAFSTLLNARNAELSLLQKMVSVVLGLGGCSKMTFQRLNKLGICQSSDSWLRIMDDVGGNLEGIIKELMNEGQQPRVVYDNFDFRIKPGQLTKDCQNKDLHWISQYITFDRVDTSGLNNSNPIGDLSEFDIFSYLVNDVERAKLKSDYTVLVCRVLCEVCTLVRGPLKNVWVTSSISTQRR</sequence>
<dbReference type="OrthoDB" id="5987652at2759"/>
<reference evidence="2" key="1">
    <citation type="submission" date="2023-01" db="EMBL/GenBank/DDBJ databases">
        <title>Genome assembly of the deep-sea coral Lophelia pertusa.</title>
        <authorList>
            <person name="Herrera S."/>
            <person name="Cordes E."/>
        </authorList>
    </citation>
    <scope>NUCLEOTIDE SEQUENCE</scope>
    <source>
        <strain evidence="2">USNM1676648</strain>
        <tissue evidence="2">Polyp</tissue>
    </source>
</reference>
<proteinExistence type="predicted"/>
<name>A0A9X0D523_9CNID</name>
<dbReference type="Proteomes" id="UP001163046">
    <property type="component" value="Unassembled WGS sequence"/>
</dbReference>
<protein>
    <submittedName>
        <fullName evidence="2">Uncharacterized protein</fullName>
    </submittedName>
</protein>